<dbReference type="EMBL" id="LSRX01001152">
    <property type="protein sequence ID" value="OLP82967.1"/>
    <property type="molecule type" value="Genomic_DNA"/>
</dbReference>
<sequence length="1008" mass="109817">MAAARLDRESILVAEPEESDPWAEALEEQKAQAAATLPATSATEAGGAATLPATSATAAGGEGAATLPATSATAAGGEGAAALPATSATDGAGPAPGLGTMFGTMPPGWPTLGPNMGPMTGTSFAAPPLLPGGWPAANPWPYPVPPHCLDKSLGNFRGGLMVEKDNKPDESSVRTVEAQERLYKLEESEVAMTLEEYTSDGGVHVMWTLLQEAFGENGAEMFERAEKEFNGCRRTPGQSIASYIANMKRLLAQYMRSDPEFHLSNKAWSQRLLNRAGLSRRERLDVFYYAGGLGGRKPGEDEEDLEEEEIDAELHFEDDDEIPDGAEKAQDEEEPHSDDGLCGEDVIKEAFAAGWRAKQKKDRGWSAPSTRTPSRRPKFCGECGHQLVCKRGQWILVDEEGDGDSAFPPPVPRPMHDERRYEVSKGALKAKKEAEKKVLVSAREALAAVGKMSKEEKKSLKYALAHDELNVPIPMPEPDFPTTWNRAASSKDHVRHPDPQQQPVAPKPLLPPSRRDEEGRDKPTTVRKREMEEFKMELYRRACDGGRCVSFSAASVPTTKQARCRHLFADLLWTSNQHGHYARCEACDLKNVLYCSQRHGIPVANPEPKDILVASLPAADSGCRTAVAGTDSFQAELRKRRVRFFEVVENEVFQFGAGAPEHSERAFIYPVGVQGSWELVRMSMVGGGASSCPGLIGPSELSRWGAVFDLAGKTLTLNLWENPTVLRTKKILKTSTPLVGGQGTDTEDDNEAEPSHYRHAADYEEEQRARDRKWLELLESGLGIKTTASRATVIQSDSELSEDSAEELQERDLDLATTTTTSASTASPGRVLSPSRGQRRPGPWRAVEMFTWTMMISSAVAVPGRFPAGPPGGGLPLHGTVYLAKLERSYNVQRNSVTASPRAEKNSAMLEWVKIAVWKHRARGGAVMAENPRTSLAWREDVVQQTYAGLPAGVVDMCAWGFRGRPDADVATAPLYLRKPTLLRAHPSILPATCRRCPGGSNRLSRGR</sequence>
<evidence type="ECO:0000313" key="3">
    <source>
        <dbReference type="Proteomes" id="UP000186817"/>
    </source>
</evidence>
<proteinExistence type="predicted"/>
<feature type="compositionally biased region" description="Basic and acidic residues" evidence="1">
    <location>
        <begin position="1"/>
        <end position="10"/>
    </location>
</feature>
<accession>A0A1Q9CJC2</accession>
<reference evidence="2 3" key="1">
    <citation type="submission" date="2016-02" db="EMBL/GenBank/DDBJ databases">
        <title>Genome analysis of coral dinoflagellate symbionts highlights evolutionary adaptations to a symbiotic lifestyle.</title>
        <authorList>
            <person name="Aranda M."/>
            <person name="Li Y."/>
            <person name="Liew Y.J."/>
            <person name="Baumgarten S."/>
            <person name="Simakov O."/>
            <person name="Wilson M."/>
            <person name="Piel J."/>
            <person name="Ashoor H."/>
            <person name="Bougouffa S."/>
            <person name="Bajic V.B."/>
            <person name="Ryu T."/>
            <person name="Ravasi T."/>
            <person name="Bayer T."/>
            <person name="Micklem G."/>
            <person name="Kim H."/>
            <person name="Bhak J."/>
            <person name="Lajeunesse T.C."/>
            <person name="Voolstra C.R."/>
        </authorList>
    </citation>
    <scope>NUCLEOTIDE SEQUENCE [LARGE SCALE GENOMIC DNA]</scope>
    <source>
        <strain evidence="2 3">CCMP2467</strain>
    </source>
</reference>
<feature type="compositionally biased region" description="Basic and acidic residues" evidence="1">
    <location>
        <begin position="489"/>
        <end position="498"/>
    </location>
</feature>
<feature type="compositionally biased region" description="Basic and acidic residues" evidence="1">
    <location>
        <begin position="753"/>
        <end position="764"/>
    </location>
</feature>
<organism evidence="2 3">
    <name type="scientific">Symbiodinium microadriaticum</name>
    <name type="common">Dinoflagellate</name>
    <name type="synonym">Zooxanthella microadriatica</name>
    <dbReference type="NCBI Taxonomy" id="2951"/>
    <lineage>
        <taxon>Eukaryota</taxon>
        <taxon>Sar</taxon>
        <taxon>Alveolata</taxon>
        <taxon>Dinophyceae</taxon>
        <taxon>Suessiales</taxon>
        <taxon>Symbiodiniaceae</taxon>
        <taxon>Symbiodinium</taxon>
    </lineage>
</organism>
<gene>
    <name evidence="2" type="ORF">AK812_SmicGene36318</name>
</gene>
<keyword evidence="3" id="KW-1185">Reference proteome</keyword>
<dbReference type="Proteomes" id="UP000186817">
    <property type="component" value="Unassembled WGS sequence"/>
</dbReference>
<dbReference type="OrthoDB" id="10302512at2759"/>
<feature type="region of interest" description="Disordered" evidence="1">
    <location>
        <begin position="473"/>
        <end position="529"/>
    </location>
</feature>
<feature type="compositionally biased region" description="Acidic residues" evidence="1">
    <location>
        <begin position="317"/>
        <end position="336"/>
    </location>
</feature>
<feature type="region of interest" description="Disordered" evidence="1">
    <location>
        <begin position="1"/>
        <end position="49"/>
    </location>
</feature>
<comment type="caution">
    <text evidence="2">The sequence shown here is derived from an EMBL/GenBank/DDBJ whole genome shotgun (WGS) entry which is preliminary data.</text>
</comment>
<evidence type="ECO:0000256" key="1">
    <source>
        <dbReference type="SAM" id="MobiDB-lite"/>
    </source>
</evidence>
<feature type="region of interest" description="Disordered" evidence="1">
    <location>
        <begin position="736"/>
        <end position="764"/>
    </location>
</feature>
<feature type="compositionally biased region" description="Low complexity" evidence="1">
    <location>
        <begin position="816"/>
        <end position="827"/>
    </location>
</feature>
<evidence type="ECO:0000313" key="2">
    <source>
        <dbReference type="EMBL" id="OLP82967.1"/>
    </source>
</evidence>
<feature type="compositionally biased region" description="Basic and acidic residues" evidence="1">
    <location>
        <begin position="513"/>
        <end position="529"/>
    </location>
</feature>
<protein>
    <submittedName>
        <fullName evidence="2">Uncharacterized protein</fullName>
    </submittedName>
</protein>
<name>A0A1Q9CJC2_SYMMI</name>
<feature type="region of interest" description="Disordered" evidence="1">
    <location>
        <begin position="816"/>
        <end position="842"/>
    </location>
</feature>
<feature type="region of interest" description="Disordered" evidence="1">
    <location>
        <begin position="317"/>
        <end position="342"/>
    </location>
</feature>
<dbReference type="AlphaFoldDB" id="A0A1Q9CJC2"/>
<feature type="compositionally biased region" description="Low complexity" evidence="1">
    <location>
        <begin position="31"/>
        <end position="49"/>
    </location>
</feature>
<feature type="region of interest" description="Disordered" evidence="1">
    <location>
        <begin position="358"/>
        <end position="377"/>
    </location>
</feature>